<accession>A0A1F5F742</accession>
<dbReference type="EMBL" id="MFAF01000071">
    <property type="protein sequence ID" value="OGD75458.1"/>
    <property type="molecule type" value="Genomic_DNA"/>
</dbReference>
<comment type="caution">
    <text evidence="2">The sequence shown here is derived from an EMBL/GenBank/DDBJ whole genome shotgun (WGS) entry which is preliminary data.</text>
</comment>
<proteinExistence type="predicted"/>
<dbReference type="PROSITE" id="PS51257">
    <property type="entry name" value="PROKAR_LIPOPROTEIN"/>
    <property type="match status" value="1"/>
</dbReference>
<name>A0A1F5F742_9BACT</name>
<organism evidence="2 3">
    <name type="scientific">Candidatus Coatesbacteria bacterium RBG_13_66_14</name>
    <dbReference type="NCBI Taxonomy" id="1817816"/>
    <lineage>
        <taxon>Bacteria</taxon>
        <taxon>Candidatus Coatesiibacteriota</taxon>
    </lineage>
</organism>
<evidence type="ECO:0000256" key="1">
    <source>
        <dbReference type="SAM" id="SignalP"/>
    </source>
</evidence>
<gene>
    <name evidence="2" type="ORF">A2Y64_03810</name>
</gene>
<reference evidence="2 3" key="1">
    <citation type="journal article" date="2016" name="Nat. Commun.">
        <title>Thousands of microbial genomes shed light on interconnected biogeochemical processes in an aquifer system.</title>
        <authorList>
            <person name="Anantharaman K."/>
            <person name="Brown C.T."/>
            <person name="Hug L.A."/>
            <person name="Sharon I."/>
            <person name="Castelle C.J."/>
            <person name="Probst A.J."/>
            <person name="Thomas B.C."/>
            <person name="Singh A."/>
            <person name="Wilkins M.J."/>
            <person name="Karaoz U."/>
            <person name="Brodie E.L."/>
            <person name="Williams K.H."/>
            <person name="Hubbard S.S."/>
            <person name="Banfield J.F."/>
        </authorList>
    </citation>
    <scope>NUCLEOTIDE SEQUENCE [LARGE SCALE GENOMIC DNA]</scope>
</reference>
<dbReference type="AlphaFoldDB" id="A0A1F5F742"/>
<feature type="signal peptide" evidence="1">
    <location>
        <begin position="1"/>
        <end position="17"/>
    </location>
</feature>
<protein>
    <submittedName>
        <fullName evidence="2">Uncharacterized protein</fullName>
    </submittedName>
</protein>
<feature type="chain" id="PRO_5009518518" evidence="1">
    <location>
        <begin position="18"/>
        <end position="89"/>
    </location>
</feature>
<evidence type="ECO:0000313" key="3">
    <source>
        <dbReference type="Proteomes" id="UP000177187"/>
    </source>
</evidence>
<dbReference type="STRING" id="1817816.A2Y64_03810"/>
<keyword evidence="1" id="KW-0732">Signal</keyword>
<evidence type="ECO:0000313" key="2">
    <source>
        <dbReference type="EMBL" id="OGD75458.1"/>
    </source>
</evidence>
<sequence>MPRVPLAIALLTLLAAACDSDHPASLREAYFAYLDARSAGGDTGAALEGLGWTVGELESAVEHLRSEDPEGFRALMDAYRASRGLPKGD</sequence>
<dbReference type="Proteomes" id="UP000177187">
    <property type="component" value="Unassembled WGS sequence"/>
</dbReference>